<evidence type="ECO:0000313" key="1">
    <source>
        <dbReference type="EMBL" id="NMG83264.1"/>
    </source>
</evidence>
<organism evidence="1 2">
    <name type="scientific">Candidatus Ethanoperedens thermophilum</name>
    <dbReference type="NCBI Taxonomy" id="2766897"/>
    <lineage>
        <taxon>Archaea</taxon>
        <taxon>Methanobacteriati</taxon>
        <taxon>Methanobacteriota</taxon>
        <taxon>Stenosarchaea group</taxon>
        <taxon>Methanomicrobia</taxon>
        <taxon>Methanosarcinales</taxon>
        <taxon>Methanosarcinales incertae sedis</taxon>
        <taxon>GOM Arc I cluster</taxon>
        <taxon>Candidatus Ethanoperedens</taxon>
    </lineage>
</organism>
<dbReference type="AlphaFoldDB" id="A0A848DAB1"/>
<protein>
    <recommendedName>
        <fullName evidence="3">Fibronectin type-III domain-containing protein</fullName>
    </recommendedName>
</protein>
<proteinExistence type="predicted"/>
<sequence length="295" mass="32489">MVSFNKWEELSYGESVLGLPTSDEGEASQSGAEGFDTTGVVCDFEGGHICWHRTGEYNDKAFETHGAIDGIYHGESGSGSWLGFPITDEYKDSGTSYARSDFEGGYITTPDGINYYAHPYDLPTPTPTPMPTSSPSPIIIEDADSIWNTSTAHSPDVINTTSNVTSRILAEYANSIYRNDLYKITTDLANLTYEMPSKIIIEYANSNYCEKLIFPKELINDTTPPIITNITITSITDNSATIKWDTDEIADSLVKYGKVSAIYTEDKDDPLFVIDHIILLTGLETCTAHYFVVNG</sequence>
<name>A0A848DAB1_9EURY</name>
<accession>A0A848DAB1</accession>
<comment type="caution">
    <text evidence="1">The sequence shown here is derived from an EMBL/GenBank/DDBJ whole genome shotgun (WGS) entry which is preliminary data.</text>
</comment>
<evidence type="ECO:0000313" key="2">
    <source>
        <dbReference type="Proteomes" id="UP000606580"/>
    </source>
</evidence>
<dbReference type="EMBL" id="WNEG01000069">
    <property type="protein sequence ID" value="NMG83264.1"/>
    <property type="molecule type" value="Genomic_DNA"/>
</dbReference>
<dbReference type="Proteomes" id="UP000606580">
    <property type="component" value="Unassembled WGS sequence"/>
</dbReference>
<reference evidence="1" key="1">
    <citation type="journal article" date="2020" name="MBio">
        <title>'Candidatus Ethanoperedens,' a Thermophilic Genus of Archaea Mediating the Anaerobic Oxidation of Ethane.</title>
        <authorList>
            <person name="Hahn C.J."/>
            <person name="Laso-Perez R."/>
            <person name="Vulcano F."/>
            <person name="Vaziourakis K.M."/>
            <person name="Stokke R."/>
            <person name="Steen I.H."/>
            <person name="Teske A."/>
            <person name="Boetius A."/>
            <person name="Liebeke M."/>
            <person name="Amann R."/>
            <person name="Knittel K."/>
            <person name="Wegener G."/>
        </authorList>
    </citation>
    <scope>NUCLEOTIDE SEQUENCE</scope>
    <source>
        <strain evidence="1">GoM-Arc1-LC-WB58</strain>
    </source>
</reference>
<evidence type="ECO:0008006" key="3">
    <source>
        <dbReference type="Google" id="ProtNLM"/>
    </source>
</evidence>
<gene>
    <name evidence="1" type="ORF">GIS02_03540</name>
</gene>